<name>A0ABM1Q719_CAMSA</name>
<evidence type="ECO:0000313" key="4">
    <source>
        <dbReference type="RefSeq" id="XP_019082557.1"/>
    </source>
</evidence>
<dbReference type="InterPro" id="IPR025558">
    <property type="entry name" value="DUF4283"/>
</dbReference>
<gene>
    <name evidence="4" type="primary">LOC104704363</name>
</gene>
<evidence type="ECO:0000256" key="1">
    <source>
        <dbReference type="SAM" id="MobiDB-lite"/>
    </source>
</evidence>
<feature type="region of interest" description="Disordered" evidence="1">
    <location>
        <begin position="1"/>
        <end position="39"/>
    </location>
</feature>
<dbReference type="InterPro" id="IPR040256">
    <property type="entry name" value="At4g02000-like"/>
</dbReference>
<sequence>MESDENPRATAGSGVQDATMLDVGEKGRPPGEPPDDMRSWVDRVNGGSVGVLSRKLRELWKPKGEMYVMDLPRQFFMVRFTQEDEYMGALTGGPWRVFGNYLMVQNWTLAFDPLKDEIVTTPVWVRLLNIPVSFYHQSILMGIASSLGKPLKVDTTTLNFSRARFARVCVEVNLSRPLKGTVLINGEQYFVAYEGLDRICSSCGLYGHFVHSCPTRETEEALNISDKPVMSAVGDARQQRQTPPGTHEEGFTTVSQSRRPPARKPAETANVVISLDGVLERNLRDITGNPGLQTSNRFQNLITDTGSTEIREGTMSNATNKENESAPHNLYLEGSGGPARSEGKVGGGC</sequence>
<reference evidence="3" key="1">
    <citation type="journal article" date="2014" name="Nat. Commun.">
        <title>The emerging biofuel crop Camelina sativa retains a highly undifferentiated hexaploid genome structure.</title>
        <authorList>
            <person name="Kagale S."/>
            <person name="Koh C."/>
            <person name="Nixon J."/>
            <person name="Bollina V."/>
            <person name="Clarke W.E."/>
            <person name="Tuteja R."/>
            <person name="Spillane C."/>
            <person name="Robinson S.J."/>
            <person name="Links M.G."/>
            <person name="Clarke C."/>
            <person name="Higgins E.E."/>
            <person name="Huebert T."/>
            <person name="Sharpe A.G."/>
            <person name="Parkin I.A."/>
        </authorList>
    </citation>
    <scope>NUCLEOTIDE SEQUENCE [LARGE SCALE GENOMIC DNA]</scope>
    <source>
        <strain evidence="3">cv. DH55</strain>
    </source>
</reference>
<dbReference type="GeneID" id="104704363"/>
<evidence type="ECO:0000313" key="3">
    <source>
        <dbReference type="Proteomes" id="UP000694864"/>
    </source>
</evidence>
<reference evidence="4" key="2">
    <citation type="submission" date="2025-08" db="UniProtKB">
        <authorList>
            <consortium name="RefSeq"/>
        </authorList>
    </citation>
    <scope>IDENTIFICATION</scope>
    <source>
        <tissue evidence="4">Leaf</tissue>
    </source>
</reference>
<dbReference type="Pfam" id="PF14111">
    <property type="entry name" value="DUF4283"/>
    <property type="match status" value="1"/>
</dbReference>
<dbReference type="Proteomes" id="UP000694864">
    <property type="component" value="Chromosome 7"/>
</dbReference>
<protein>
    <submittedName>
        <fullName evidence="4">Uncharacterized protein LOC104704363</fullName>
    </submittedName>
</protein>
<feature type="region of interest" description="Disordered" evidence="1">
    <location>
        <begin position="315"/>
        <end position="349"/>
    </location>
</feature>
<organism evidence="3 4">
    <name type="scientific">Camelina sativa</name>
    <name type="common">False flax</name>
    <name type="synonym">Myagrum sativum</name>
    <dbReference type="NCBI Taxonomy" id="90675"/>
    <lineage>
        <taxon>Eukaryota</taxon>
        <taxon>Viridiplantae</taxon>
        <taxon>Streptophyta</taxon>
        <taxon>Embryophyta</taxon>
        <taxon>Tracheophyta</taxon>
        <taxon>Spermatophyta</taxon>
        <taxon>Magnoliopsida</taxon>
        <taxon>eudicotyledons</taxon>
        <taxon>Gunneridae</taxon>
        <taxon>Pentapetalae</taxon>
        <taxon>rosids</taxon>
        <taxon>malvids</taxon>
        <taxon>Brassicales</taxon>
        <taxon>Brassicaceae</taxon>
        <taxon>Camelineae</taxon>
        <taxon>Camelina</taxon>
    </lineage>
</organism>
<feature type="region of interest" description="Disordered" evidence="1">
    <location>
        <begin position="236"/>
        <end position="266"/>
    </location>
</feature>
<dbReference type="PANTHER" id="PTHR31286">
    <property type="entry name" value="GLYCINE-RICH CELL WALL STRUCTURAL PROTEIN 1.8-LIKE"/>
    <property type="match status" value="1"/>
</dbReference>
<dbReference type="RefSeq" id="XP_019082557.1">
    <property type="nucleotide sequence ID" value="XM_019227012.1"/>
</dbReference>
<dbReference type="PANTHER" id="PTHR31286:SF99">
    <property type="entry name" value="DUF4283 DOMAIN-CONTAINING PROTEIN"/>
    <property type="match status" value="1"/>
</dbReference>
<feature type="domain" description="DUF4283" evidence="2">
    <location>
        <begin position="49"/>
        <end position="113"/>
    </location>
</feature>
<evidence type="ECO:0000259" key="2">
    <source>
        <dbReference type="Pfam" id="PF14111"/>
    </source>
</evidence>
<feature type="compositionally biased region" description="Basic and acidic residues" evidence="1">
    <location>
        <begin position="23"/>
        <end position="39"/>
    </location>
</feature>
<accession>A0ABM1Q719</accession>
<proteinExistence type="predicted"/>
<keyword evidence="3" id="KW-1185">Reference proteome</keyword>